<keyword evidence="1" id="KW-0732">Signal</keyword>
<evidence type="ECO:0000256" key="1">
    <source>
        <dbReference type="SAM" id="SignalP"/>
    </source>
</evidence>
<dbReference type="RefSeq" id="WP_068812782.1">
    <property type="nucleotide sequence ID" value="NZ_JACCPN010000004.1"/>
</dbReference>
<proteinExistence type="predicted"/>
<sequence length="309" mass="35518">MKLKKIGSLFLALFFFSLVAIGLTTNQAVKADDDDEDYHASSEQLINKFFNERELLKNGARAEILDESQPGTWYEHTFIIYNDQYHDFDHMPYGTYTIANEMYVKNWKKPSDQNLRLTFYSTINNPRTDAAIRDNIQGSVDIPAGKDSGYSFWVIKVRCDKDGLKVLSHKDYDHDPASPYSVKQVKNIFLKNLTLKSAKKSAFVGNKPKFKFSNISFVNPNIINEARGTNWNRSMLSHKGKLPVHDYDFKAHVRVNNFKPSKRNRNYDLVDKDGDTIGEIHVPKNSKSGTGNIKLDLELTFDSYYFEAK</sequence>
<evidence type="ECO:0000313" key="2">
    <source>
        <dbReference type="EMBL" id="PLT12345.1"/>
    </source>
</evidence>
<dbReference type="AlphaFoldDB" id="A0A2N5L1K8"/>
<accession>A0A2N5L1K8</accession>
<feature type="chain" id="PRO_5039464127" evidence="1">
    <location>
        <begin position="21"/>
        <end position="309"/>
    </location>
</feature>
<dbReference type="EMBL" id="PKIW01000001">
    <property type="protein sequence ID" value="PLT12345.1"/>
    <property type="molecule type" value="Genomic_DNA"/>
</dbReference>
<name>A0A2N5L1K8_9LACO</name>
<feature type="signal peptide" evidence="1">
    <location>
        <begin position="1"/>
        <end position="20"/>
    </location>
</feature>
<comment type="caution">
    <text evidence="2">The sequence shown here is derived from an EMBL/GenBank/DDBJ whole genome shotgun (WGS) entry which is preliminary data.</text>
</comment>
<evidence type="ECO:0000313" key="3">
    <source>
        <dbReference type="Proteomes" id="UP000235119"/>
    </source>
</evidence>
<dbReference type="Proteomes" id="UP000235119">
    <property type="component" value="Unassembled WGS sequence"/>
</dbReference>
<reference evidence="2 3" key="1">
    <citation type="submission" date="2017-12" db="EMBL/GenBank/DDBJ databases">
        <title>Phylogenetic diversity of female urinary microbiome.</title>
        <authorList>
            <person name="Thomas-White K."/>
            <person name="Wolfe A.J."/>
        </authorList>
    </citation>
    <scope>NUCLEOTIDE SEQUENCE [LARGE SCALE GENOMIC DNA]</scope>
    <source>
        <strain evidence="2 3">UMB0085</strain>
    </source>
</reference>
<organism evidence="2 3">
    <name type="scientific">Lactobacillus crispatus</name>
    <dbReference type="NCBI Taxonomy" id="47770"/>
    <lineage>
        <taxon>Bacteria</taxon>
        <taxon>Bacillati</taxon>
        <taxon>Bacillota</taxon>
        <taxon>Bacilli</taxon>
        <taxon>Lactobacillales</taxon>
        <taxon>Lactobacillaceae</taxon>
        <taxon>Lactobacillus</taxon>
    </lineage>
</organism>
<gene>
    <name evidence="2" type="ORF">CYJ79_00575</name>
</gene>
<protein>
    <submittedName>
        <fullName evidence="2">Uncharacterized protein</fullName>
    </submittedName>
</protein>